<gene>
    <name evidence="1" type="ORF">SPELUC_LOCUS2537</name>
</gene>
<evidence type="ECO:0000313" key="1">
    <source>
        <dbReference type="EMBL" id="CAG8490527.1"/>
    </source>
</evidence>
<feature type="non-terminal residue" evidence="1">
    <location>
        <position position="1"/>
    </location>
</feature>
<proteinExistence type="predicted"/>
<name>A0ACA9KS81_9GLOM</name>
<comment type="caution">
    <text evidence="1">The sequence shown here is derived from an EMBL/GenBank/DDBJ whole genome shotgun (WGS) entry which is preliminary data.</text>
</comment>
<accession>A0ACA9KS81</accession>
<keyword evidence="2" id="KW-1185">Reference proteome</keyword>
<dbReference type="Proteomes" id="UP000789366">
    <property type="component" value="Unassembled WGS sequence"/>
</dbReference>
<evidence type="ECO:0000313" key="2">
    <source>
        <dbReference type="Proteomes" id="UP000789366"/>
    </source>
</evidence>
<reference evidence="1" key="1">
    <citation type="submission" date="2021-06" db="EMBL/GenBank/DDBJ databases">
        <authorList>
            <person name="Kallberg Y."/>
            <person name="Tangrot J."/>
            <person name="Rosling A."/>
        </authorList>
    </citation>
    <scope>NUCLEOTIDE SEQUENCE</scope>
    <source>
        <strain evidence="1">28 12/20/2015</strain>
    </source>
</reference>
<dbReference type="EMBL" id="CAJVPW010001720">
    <property type="protein sequence ID" value="CAG8490527.1"/>
    <property type="molecule type" value="Genomic_DNA"/>
</dbReference>
<protein>
    <submittedName>
        <fullName evidence="1">15786_t:CDS:1</fullName>
    </submittedName>
</protein>
<sequence length="110" mass="12290">LGLSSEPTIQINSNEQSDLTNLTEPEITEVLDTFVKDTVDAPAILVRELILLADITSILEICENEDAIIREKIDAIIQKNIMNEELESADEEDINVTAEKLDAIDEEEIH</sequence>
<organism evidence="1 2">
    <name type="scientific">Cetraspora pellucida</name>
    <dbReference type="NCBI Taxonomy" id="1433469"/>
    <lineage>
        <taxon>Eukaryota</taxon>
        <taxon>Fungi</taxon>
        <taxon>Fungi incertae sedis</taxon>
        <taxon>Mucoromycota</taxon>
        <taxon>Glomeromycotina</taxon>
        <taxon>Glomeromycetes</taxon>
        <taxon>Diversisporales</taxon>
        <taxon>Gigasporaceae</taxon>
        <taxon>Cetraspora</taxon>
    </lineage>
</organism>